<dbReference type="PANTHER" id="PTHR28047:SF5">
    <property type="entry name" value="PROTEIN DCG1"/>
    <property type="match status" value="1"/>
</dbReference>
<sequence length="239" mass="25024">MTDSIRLLVINPNSSDSVTSALRTSFDQSSPPGVTLSFWNPRSGPAGISDEQTARESTDACWDELIGEDDRVLGKGLEGYDGFLIACFSEHPLISALQAHLTRHSSRAKVLGMFHAAITHALLLGSKFGIITSGTGWEPALTKGVASFLGSPNSDRFVGVHSTGVGVVELREGDRQMVKQVMECGSKDLLVKGAGVIVLGCAAMSGMESWIKQAADGVAVVDGARAGVELLVGLARAGN</sequence>
<name>A0A0F7SLF8_PHARH</name>
<dbReference type="AlphaFoldDB" id="A0A0F7SLF8"/>
<accession>A0A0F7SLF8</accession>
<dbReference type="Pfam" id="PF01177">
    <property type="entry name" value="Asp_Glu_race"/>
    <property type="match status" value="1"/>
</dbReference>
<proteinExistence type="inferred from homology"/>
<evidence type="ECO:0000256" key="1">
    <source>
        <dbReference type="ARBA" id="ARBA00038414"/>
    </source>
</evidence>
<dbReference type="PANTHER" id="PTHR28047">
    <property type="entry name" value="PROTEIN DCG1"/>
    <property type="match status" value="1"/>
</dbReference>
<dbReference type="InterPro" id="IPR015942">
    <property type="entry name" value="Asp/Glu/hydantoin_racemase"/>
</dbReference>
<dbReference type="GO" id="GO:0047661">
    <property type="term" value="F:amino-acid racemase activity"/>
    <property type="evidence" value="ECO:0007669"/>
    <property type="project" value="InterPro"/>
</dbReference>
<organism evidence="2">
    <name type="scientific">Phaffia rhodozyma</name>
    <name type="common">Yeast</name>
    <name type="synonym">Xanthophyllomyces dendrorhous</name>
    <dbReference type="NCBI Taxonomy" id="264483"/>
    <lineage>
        <taxon>Eukaryota</taxon>
        <taxon>Fungi</taxon>
        <taxon>Dikarya</taxon>
        <taxon>Basidiomycota</taxon>
        <taxon>Agaricomycotina</taxon>
        <taxon>Tremellomycetes</taxon>
        <taxon>Cystofilobasidiales</taxon>
        <taxon>Mrakiaceae</taxon>
        <taxon>Phaffia</taxon>
    </lineage>
</organism>
<protein>
    <submittedName>
        <fullName evidence="2">Asp/Glu/hydantoin racemase</fullName>
    </submittedName>
</protein>
<dbReference type="EMBL" id="LN483124">
    <property type="protein sequence ID" value="CED82271.1"/>
    <property type="molecule type" value="Genomic_DNA"/>
</dbReference>
<dbReference type="InterPro" id="IPR053714">
    <property type="entry name" value="Iso_Racemase_Enz_sf"/>
</dbReference>
<evidence type="ECO:0000313" key="2">
    <source>
        <dbReference type="EMBL" id="CED82271.1"/>
    </source>
</evidence>
<dbReference type="Gene3D" id="3.40.50.12500">
    <property type="match status" value="1"/>
</dbReference>
<reference evidence="2" key="1">
    <citation type="submission" date="2014-08" db="EMBL/GenBank/DDBJ databases">
        <authorList>
            <person name="Sharma Rahul"/>
            <person name="Thines Marco"/>
        </authorList>
    </citation>
    <scope>NUCLEOTIDE SEQUENCE</scope>
</reference>
<comment type="similarity">
    <text evidence="1">Belongs to the HyuE racemase family.</text>
</comment>
<dbReference type="InterPro" id="IPR052186">
    <property type="entry name" value="Hydantoin_racemase-like"/>
</dbReference>